<feature type="transmembrane region" description="Helical" evidence="5">
    <location>
        <begin position="104"/>
        <end position="129"/>
    </location>
</feature>
<feature type="domain" description="ABC transmembrane type-1" evidence="6">
    <location>
        <begin position="69"/>
        <end position="268"/>
    </location>
</feature>
<dbReference type="Proteomes" id="UP000184404">
    <property type="component" value="Unassembled WGS sequence"/>
</dbReference>
<dbReference type="EMBL" id="FQUG01000002">
    <property type="protein sequence ID" value="SHE29601.1"/>
    <property type="molecule type" value="Genomic_DNA"/>
</dbReference>
<evidence type="ECO:0000313" key="7">
    <source>
        <dbReference type="EMBL" id="SHE29601.1"/>
    </source>
</evidence>
<feature type="transmembrane region" description="Helical" evidence="5">
    <location>
        <begin position="191"/>
        <end position="214"/>
    </location>
</feature>
<feature type="transmembrane region" description="Helical" evidence="5">
    <location>
        <begin position="299"/>
        <end position="324"/>
    </location>
</feature>
<evidence type="ECO:0000256" key="4">
    <source>
        <dbReference type="ARBA" id="ARBA00023136"/>
    </source>
</evidence>
<feature type="transmembrane region" description="Helical" evidence="5">
    <location>
        <begin position="149"/>
        <end position="171"/>
    </location>
</feature>
<dbReference type="STRING" id="1123243.SAMN02745190_00073"/>
<dbReference type="CDD" id="cd06261">
    <property type="entry name" value="TM_PBP2"/>
    <property type="match status" value="2"/>
</dbReference>
<keyword evidence="3 5" id="KW-1133">Transmembrane helix</keyword>
<evidence type="ECO:0000256" key="3">
    <source>
        <dbReference type="ARBA" id="ARBA00022989"/>
    </source>
</evidence>
<keyword evidence="5" id="KW-0813">Transport</keyword>
<keyword evidence="2 5" id="KW-0812">Transmembrane</keyword>
<feature type="transmembrane region" description="Helical" evidence="5">
    <location>
        <begin position="518"/>
        <end position="543"/>
    </location>
</feature>
<dbReference type="OrthoDB" id="9807047at2"/>
<feature type="transmembrane region" description="Helical" evidence="5">
    <location>
        <begin position="411"/>
        <end position="428"/>
    </location>
</feature>
<reference evidence="7 8" key="1">
    <citation type="submission" date="2016-11" db="EMBL/GenBank/DDBJ databases">
        <authorList>
            <person name="Jaros S."/>
            <person name="Januszkiewicz K."/>
            <person name="Wedrychowicz H."/>
        </authorList>
    </citation>
    <scope>NUCLEOTIDE SEQUENCE [LARGE SCALE GENOMIC DNA]</scope>
    <source>
        <strain evidence="7 8">DSM 10502</strain>
    </source>
</reference>
<dbReference type="PROSITE" id="PS50928">
    <property type="entry name" value="ABC_TM1"/>
    <property type="match status" value="2"/>
</dbReference>
<name>A0A1M4SBM6_9FIRM</name>
<feature type="transmembrane region" description="Helical" evidence="5">
    <location>
        <begin position="353"/>
        <end position="375"/>
    </location>
</feature>
<comment type="similarity">
    <text evidence="5">Belongs to the binding-protein-dependent transport system permease family.</text>
</comment>
<dbReference type="Pfam" id="PF00528">
    <property type="entry name" value="BPD_transp_1"/>
    <property type="match status" value="2"/>
</dbReference>
<protein>
    <submittedName>
        <fullName evidence="7">Iron(III) transport system permease protein</fullName>
    </submittedName>
</protein>
<proteinExistence type="inferred from homology"/>
<dbReference type="PANTHER" id="PTHR43496:SF1">
    <property type="entry name" value="POLYGALACTURONAN_RHAMNOGALACTURONAN TRANSPORT SYSTEM PERMEASE PROTEIN YTEP"/>
    <property type="match status" value="1"/>
</dbReference>
<dbReference type="GO" id="GO:0005886">
    <property type="term" value="C:plasma membrane"/>
    <property type="evidence" value="ECO:0007669"/>
    <property type="project" value="UniProtKB-SubCell"/>
</dbReference>
<comment type="subcellular location">
    <subcellularLocation>
        <location evidence="5">Cell membrane</location>
        <topology evidence="5">Multi-pass membrane protein</topology>
    </subcellularLocation>
    <subcellularLocation>
        <location evidence="1">Membrane</location>
        <topology evidence="1">Multi-pass membrane protein</topology>
    </subcellularLocation>
</comment>
<dbReference type="SUPFAM" id="SSF161098">
    <property type="entry name" value="MetI-like"/>
    <property type="match status" value="2"/>
</dbReference>
<feature type="transmembrane region" description="Helical" evidence="5">
    <location>
        <begin position="247"/>
        <end position="267"/>
    </location>
</feature>
<evidence type="ECO:0000256" key="1">
    <source>
        <dbReference type="ARBA" id="ARBA00004141"/>
    </source>
</evidence>
<dbReference type="InterPro" id="IPR000515">
    <property type="entry name" value="MetI-like"/>
</dbReference>
<evidence type="ECO:0000313" key="8">
    <source>
        <dbReference type="Proteomes" id="UP000184404"/>
    </source>
</evidence>
<feature type="transmembrane region" description="Helical" evidence="5">
    <location>
        <begin position="25"/>
        <end position="49"/>
    </location>
</feature>
<evidence type="ECO:0000259" key="6">
    <source>
        <dbReference type="PROSITE" id="PS50928"/>
    </source>
</evidence>
<dbReference type="RefSeq" id="WP_072934210.1">
    <property type="nucleotide sequence ID" value="NZ_FQUG01000002.1"/>
</dbReference>
<feature type="transmembrane region" description="Helical" evidence="5">
    <location>
        <begin position="387"/>
        <end position="405"/>
    </location>
</feature>
<evidence type="ECO:0000256" key="5">
    <source>
        <dbReference type="RuleBase" id="RU363032"/>
    </source>
</evidence>
<keyword evidence="4 5" id="KW-0472">Membrane</keyword>
<feature type="transmembrane region" description="Helical" evidence="5">
    <location>
        <begin position="475"/>
        <end position="498"/>
    </location>
</feature>
<dbReference type="PANTHER" id="PTHR43496">
    <property type="entry name" value="PROTEIN LPLB"/>
    <property type="match status" value="1"/>
</dbReference>
<sequence length="552" mass="60418">MTESVSREKSGWAAELKVLTREPQILLVIGILFVLFACFIIYPFIKIILVPSASDWAAAFTGKEFYEAFWHTMASSLLATTSAMVLGFMYAYAMNYTEMPCKRFFQVVALLPTMAPSVVSGLAFIMLFGRRGFITWNILGLKTDLYGWFGLWVVQTIAFFPLAYITISGVLKAISPNLELAAQNLGARGFYLFRTVTLKLATPGLASAFLLVGISSLADFGNPMLVGANYHVLATEAYAQVVGAWNLPMGAVLSVVLVVPTLLVFFVQRYYLEKNSYVTVTGKPVSGLNRVTVSPAVRWMLFGVCLFIALTILLIIGVVFMFAFTRTFGYDYTFTMDYFVEGVLQSASMKNSWIASIATAGITTVLGILLAFLTLRRRFPGRAVLDFLAMLPVSLPGTFIGLALIMAFNSGVVELTGTLTIIIIGMTLRQLPVGYRQAVAGLSQIDKSMEQASTNLGADSARTFFKIVVPMLKNALSISLVYSFMKSMNTLSTVIFLISPEWNLASVNIMSLANQGFLTVASATAVGMMLTIFATFGLAKLLLRDQINIFDL</sequence>
<accession>A0A1M4SBM6</accession>
<keyword evidence="8" id="KW-1185">Reference proteome</keyword>
<dbReference type="InterPro" id="IPR035906">
    <property type="entry name" value="MetI-like_sf"/>
</dbReference>
<feature type="transmembrane region" description="Helical" evidence="5">
    <location>
        <begin position="69"/>
        <end position="92"/>
    </location>
</feature>
<evidence type="ECO:0000256" key="2">
    <source>
        <dbReference type="ARBA" id="ARBA00022692"/>
    </source>
</evidence>
<organism evidence="7 8">
    <name type="scientific">Schwartzia succinivorans DSM 10502</name>
    <dbReference type="NCBI Taxonomy" id="1123243"/>
    <lineage>
        <taxon>Bacteria</taxon>
        <taxon>Bacillati</taxon>
        <taxon>Bacillota</taxon>
        <taxon>Negativicutes</taxon>
        <taxon>Selenomonadales</taxon>
        <taxon>Selenomonadaceae</taxon>
        <taxon>Schwartzia</taxon>
    </lineage>
</organism>
<dbReference type="AlphaFoldDB" id="A0A1M4SBM6"/>
<feature type="domain" description="ABC transmembrane type-1" evidence="6">
    <location>
        <begin position="349"/>
        <end position="539"/>
    </location>
</feature>
<dbReference type="Gene3D" id="1.10.3720.10">
    <property type="entry name" value="MetI-like"/>
    <property type="match status" value="2"/>
</dbReference>
<dbReference type="GO" id="GO:0055085">
    <property type="term" value="P:transmembrane transport"/>
    <property type="evidence" value="ECO:0007669"/>
    <property type="project" value="InterPro"/>
</dbReference>
<gene>
    <name evidence="7" type="ORF">SAMN02745190_00073</name>
</gene>